<dbReference type="RefSeq" id="WP_313867102.1">
    <property type="nucleotide sequence ID" value="NZ_CP132507.1"/>
</dbReference>
<dbReference type="PANTHER" id="PTHR10250:SF15">
    <property type="entry name" value="MICROSOMAL GLUTATHIONE S-TRANSFERASE-RELATED"/>
    <property type="match status" value="1"/>
</dbReference>
<evidence type="ECO:0000256" key="4">
    <source>
        <dbReference type="ARBA" id="ARBA00023136"/>
    </source>
</evidence>
<feature type="transmembrane region" description="Helical" evidence="5">
    <location>
        <begin position="101"/>
        <end position="125"/>
    </location>
</feature>
<dbReference type="InterPro" id="IPR023352">
    <property type="entry name" value="MAPEG-like_dom_sf"/>
</dbReference>
<dbReference type="Pfam" id="PF01124">
    <property type="entry name" value="MAPEG"/>
    <property type="match status" value="1"/>
</dbReference>
<keyword evidence="3 5" id="KW-1133">Transmembrane helix</keyword>
<dbReference type="SUPFAM" id="SSF161084">
    <property type="entry name" value="MAPEG domain-like"/>
    <property type="match status" value="1"/>
</dbReference>
<keyword evidence="2 5" id="KW-0812">Transmembrane</keyword>
<sequence length="126" mass="13822">MNWLDLVTAVAIAQYIWFGVLVGQARGRYGVHAPAVTGHETFERYYRVQMNTLELLVPLVPAMYLAARYWSPVWVAAAGAVYVVGRFIYLRAYVADPKTRALGYSLSALPVLGLLVAVVAGVFMAA</sequence>
<accession>A0ABZ0AY67</accession>
<comment type="subcellular location">
    <subcellularLocation>
        <location evidence="1">Membrane</location>
        <topology evidence="1">Multi-pass membrane protein</topology>
    </subcellularLocation>
</comment>
<dbReference type="InterPro" id="IPR001129">
    <property type="entry name" value="Membr-assoc_MAPEG"/>
</dbReference>
<evidence type="ECO:0000313" key="6">
    <source>
        <dbReference type="EMBL" id="WNO04250.1"/>
    </source>
</evidence>
<reference evidence="6 7" key="1">
    <citation type="submission" date="2023-08" db="EMBL/GenBank/DDBJ databases">
        <title>Rhodoferax potami sp. nov. and Rhodoferax mekongensis sp. nov., isolated from the Mekong River in Thailand.</title>
        <authorList>
            <person name="Kitikhun S."/>
            <person name="Charoenyingcharoen P."/>
            <person name="Siriarchawattana P."/>
            <person name="Likhitrattanapisal S."/>
            <person name="Nilsakha T."/>
            <person name="Chanpet A."/>
            <person name="Rattanawaree P."/>
            <person name="Ingsriswang S."/>
        </authorList>
    </citation>
    <scope>NUCLEOTIDE SEQUENCE [LARGE SCALE GENOMIC DNA]</scope>
    <source>
        <strain evidence="6 7">TBRC 17307</strain>
    </source>
</reference>
<evidence type="ECO:0000256" key="3">
    <source>
        <dbReference type="ARBA" id="ARBA00022989"/>
    </source>
</evidence>
<protein>
    <submittedName>
        <fullName evidence="6">MAPEG family protein</fullName>
    </submittedName>
</protein>
<dbReference type="PANTHER" id="PTHR10250">
    <property type="entry name" value="MICROSOMAL GLUTATHIONE S-TRANSFERASE"/>
    <property type="match status" value="1"/>
</dbReference>
<organism evidence="6 7">
    <name type="scientific">Rhodoferax mekongensis</name>
    <dbReference type="NCBI Taxonomy" id="3068341"/>
    <lineage>
        <taxon>Bacteria</taxon>
        <taxon>Pseudomonadati</taxon>
        <taxon>Pseudomonadota</taxon>
        <taxon>Betaproteobacteria</taxon>
        <taxon>Burkholderiales</taxon>
        <taxon>Comamonadaceae</taxon>
        <taxon>Rhodoferax</taxon>
    </lineage>
</organism>
<evidence type="ECO:0000256" key="2">
    <source>
        <dbReference type="ARBA" id="ARBA00022692"/>
    </source>
</evidence>
<evidence type="ECO:0000256" key="5">
    <source>
        <dbReference type="SAM" id="Phobius"/>
    </source>
</evidence>
<gene>
    <name evidence="6" type="ORF">RAN89_15265</name>
</gene>
<proteinExistence type="predicted"/>
<dbReference type="EMBL" id="CP132507">
    <property type="protein sequence ID" value="WNO04250.1"/>
    <property type="molecule type" value="Genomic_DNA"/>
</dbReference>
<keyword evidence="7" id="KW-1185">Reference proteome</keyword>
<name>A0ABZ0AY67_9BURK</name>
<evidence type="ECO:0000313" key="7">
    <source>
        <dbReference type="Proteomes" id="UP001302257"/>
    </source>
</evidence>
<dbReference type="Gene3D" id="1.20.120.550">
    <property type="entry name" value="Membrane associated eicosanoid/glutathione metabolism-like domain"/>
    <property type="match status" value="1"/>
</dbReference>
<dbReference type="Proteomes" id="UP001302257">
    <property type="component" value="Chromosome"/>
</dbReference>
<evidence type="ECO:0000256" key="1">
    <source>
        <dbReference type="ARBA" id="ARBA00004141"/>
    </source>
</evidence>
<dbReference type="InterPro" id="IPR050997">
    <property type="entry name" value="MAPEG"/>
</dbReference>
<feature type="transmembrane region" description="Helical" evidence="5">
    <location>
        <begin position="73"/>
        <end position="89"/>
    </location>
</feature>
<keyword evidence="4 5" id="KW-0472">Membrane</keyword>